<gene>
    <name evidence="5" type="ORF">BCF38_102229</name>
    <name evidence="6" type="ORF">SAMN05421539_102229</name>
</gene>
<keyword evidence="3" id="KW-0378">Hydrolase</keyword>
<keyword evidence="3" id="KW-0472">Membrane</keyword>
<dbReference type="InterPro" id="IPR000223">
    <property type="entry name" value="Pept_S26A_signal_pept_1"/>
</dbReference>
<dbReference type="GO" id="GO:0016020">
    <property type="term" value="C:membrane"/>
    <property type="evidence" value="ECO:0007669"/>
    <property type="project" value="UniProtKB-SubCell"/>
</dbReference>
<dbReference type="InterPro" id="IPR019533">
    <property type="entry name" value="Peptidase_S26"/>
</dbReference>
<dbReference type="PANTHER" id="PTHR43390:SF1">
    <property type="entry name" value="CHLOROPLAST PROCESSING PEPTIDASE"/>
    <property type="match status" value="1"/>
</dbReference>
<sequence>MTARALRRSFVLSGTGGRRALFAWTVVYHVAALGILAWGPLDTLGPWGRLVCYGALGLASTAWVCAIVRRLHDMGRSGWFAPLFAIPVVGLAPLAWALTAAPRPLDPDRFRPKRRYRIASIVMLLCVALFASRAFWAPHRMVSVAMVPTITQGTPFVSYRFGPGRYGPGEIVLVTVTASDGRTRRLVARVVATAGQSVALQDGVPVLDGVPATHAPCPLAACTVETLPDGVSYRIRTDPSSRPMAAVTVPEGALFLLADNRIAARDSRIPPEEGGLGLVPVSAVEGRVLTFAKVTP</sequence>
<reference evidence="5 7" key="2">
    <citation type="submission" date="2018-03" db="EMBL/GenBank/DDBJ databases">
        <title>Genomic Encyclopedia of Archaeal and Bacterial Type Strains, Phase II (KMG-II): from individual species to whole genera.</title>
        <authorList>
            <person name="Goeker M."/>
        </authorList>
    </citation>
    <scope>NUCLEOTIDE SEQUENCE [LARGE SCALE GENOMIC DNA]</scope>
    <source>
        <strain evidence="5 7">DSM 25227</strain>
    </source>
</reference>
<evidence type="ECO:0000256" key="3">
    <source>
        <dbReference type="RuleBase" id="RU362042"/>
    </source>
</evidence>
<dbReference type="EMBL" id="UETC01000002">
    <property type="protein sequence ID" value="SSA41392.1"/>
    <property type="molecule type" value="Genomic_DNA"/>
</dbReference>
<feature type="transmembrane region" description="Helical" evidence="3">
    <location>
        <begin position="118"/>
        <end position="136"/>
    </location>
</feature>
<dbReference type="Proteomes" id="UP000251571">
    <property type="component" value="Unassembled WGS sequence"/>
</dbReference>
<evidence type="ECO:0000256" key="2">
    <source>
        <dbReference type="ARBA" id="ARBA00019232"/>
    </source>
</evidence>
<keyword evidence="7" id="KW-1185">Reference proteome</keyword>
<evidence type="ECO:0000313" key="5">
    <source>
        <dbReference type="EMBL" id="PWJ20982.1"/>
    </source>
</evidence>
<keyword evidence="3" id="KW-0645">Protease</keyword>
<comment type="caution">
    <text evidence="3">Lacks conserved residue(s) required for the propagation of feature annotation.</text>
</comment>
<evidence type="ECO:0000313" key="7">
    <source>
        <dbReference type="Proteomes" id="UP000245839"/>
    </source>
</evidence>
<dbReference type="PRINTS" id="PR00727">
    <property type="entry name" value="LEADERPTASE"/>
</dbReference>
<feature type="transmembrane region" description="Helical" evidence="3">
    <location>
        <begin position="21"/>
        <end position="41"/>
    </location>
</feature>
<dbReference type="RefSeq" id="WP_146204803.1">
    <property type="nucleotide sequence ID" value="NZ_QGDJ01000002.1"/>
</dbReference>
<comment type="catalytic activity">
    <reaction evidence="3">
        <text>Cleavage of hydrophobic, N-terminal signal or leader sequences from secreted and periplasmic proteins.</text>
        <dbReference type="EC" id="3.4.21.89"/>
    </reaction>
</comment>
<evidence type="ECO:0000259" key="4">
    <source>
        <dbReference type="Pfam" id="PF10502"/>
    </source>
</evidence>
<feature type="domain" description="Peptidase S26" evidence="4">
    <location>
        <begin position="118"/>
        <end position="289"/>
    </location>
</feature>
<feature type="transmembrane region" description="Helical" evidence="3">
    <location>
        <begin position="80"/>
        <end position="98"/>
    </location>
</feature>
<dbReference type="OrthoDB" id="9812349at2"/>
<dbReference type="Gene3D" id="2.10.109.10">
    <property type="entry name" value="Umud Fragment, subunit A"/>
    <property type="match status" value="1"/>
</dbReference>
<protein>
    <recommendedName>
        <fullName evidence="2 3">Signal peptidase I</fullName>
        <ecNumber evidence="3">3.4.21.89</ecNumber>
    </recommendedName>
</protein>
<organism evidence="6 8">
    <name type="scientific">Jannaschia seohaensis</name>
    <dbReference type="NCBI Taxonomy" id="475081"/>
    <lineage>
        <taxon>Bacteria</taxon>
        <taxon>Pseudomonadati</taxon>
        <taxon>Pseudomonadota</taxon>
        <taxon>Alphaproteobacteria</taxon>
        <taxon>Rhodobacterales</taxon>
        <taxon>Roseobacteraceae</taxon>
        <taxon>Jannaschia</taxon>
    </lineage>
</organism>
<dbReference type="SUPFAM" id="SSF51306">
    <property type="entry name" value="LexA/Signal peptidase"/>
    <property type="match status" value="1"/>
</dbReference>
<accession>A0A2Y9BXT5</accession>
<feature type="transmembrane region" description="Helical" evidence="3">
    <location>
        <begin position="47"/>
        <end position="68"/>
    </location>
</feature>
<name>A0A2Y9BXT5_9RHOB</name>
<dbReference type="EC" id="3.4.21.89" evidence="3"/>
<dbReference type="NCBIfam" id="TIGR02227">
    <property type="entry name" value="sigpep_I_bact"/>
    <property type="match status" value="1"/>
</dbReference>
<dbReference type="GO" id="GO:0006465">
    <property type="term" value="P:signal peptide processing"/>
    <property type="evidence" value="ECO:0007669"/>
    <property type="project" value="InterPro"/>
</dbReference>
<dbReference type="AlphaFoldDB" id="A0A2Y9BXT5"/>
<dbReference type="EMBL" id="QGDJ01000002">
    <property type="protein sequence ID" value="PWJ20982.1"/>
    <property type="molecule type" value="Genomic_DNA"/>
</dbReference>
<evidence type="ECO:0000313" key="6">
    <source>
        <dbReference type="EMBL" id="SSA41392.1"/>
    </source>
</evidence>
<dbReference type="PANTHER" id="PTHR43390">
    <property type="entry name" value="SIGNAL PEPTIDASE I"/>
    <property type="match status" value="1"/>
</dbReference>
<dbReference type="InterPro" id="IPR008523">
    <property type="entry name" value="DUF805"/>
</dbReference>
<dbReference type="Proteomes" id="UP000245839">
    <property type="component" value="Unassembled WGS sequence"/>
</dbReference>
<dbReference type="InterPro" id="IPR036286">
    <property type="entry name" value="LexA/Signal_pep-like_sf"/>
</dbReference>
<keyword evidence="3" id="KW-0812">Transmembrane</keyword>
<keyword evidence="3" id="KW-1133">Transmembrane helix</keyword>
<dbReference type="Pfam" id="PF05656">
    <property type="entry name" value="DUF805"/>
    <property type="match status" value="1"/>
</dbReference>
<dbReference type="GO" id="GO:0009003">
    <property type="term" value="F:signal peptidase activity"/>
    <property type="evidence" value="ECO:0007669"/>
    <property type="project" value="UniProtKB-EC"/>
</dbReference>
<comment type="similarity">
    <text evidence="1 3">Belongs to the peptidase S26 family.</text>
</comment>
<proteinExistence type="inferred from homology"/>
<evidence type="ECO:0000313" key="8">
    <source>
        <dbReference type="Proteomes" id="UP000251571"/>
    </source>
</evidence>
<reference evidence="6 8" key="1">
    <citation type="submission" date="2016-10" db="EMBL/GenBank/DDBJ databases">
        <authorList>
            <person name="Cai Z."/>
        </authorList>
    </citation>
    <scope>NUCLEOTIDE SEQUENCE [LARGE SCALE GENOMIC DNA]</scope>
    <source>
        <strain evidence="6 8">DSM 25227</strain>
    </source>
</reference>
<dbReference type="GO" id="GO:0004252">
    <property type="term" value="F:serine-type endopeptidase activity"/>
    <property type="evidence" value="ECO:0007669"/>
    <property type="project" value="InterPro"/>
</dbReference>
<dbReference type="Pfam" id="PF10502">
    <property type="entry name" value="Peptidase_S26"/>
    <property type="match status" value="1"/>
</dbReference>
<comment type="subcellular location">
    <subcellularLocation>
        <location evidence="3">Membrane</location>
        <topology evidence="3">Single-pass type II membrane protein</topology>
    </subcellularLocation>
</comment>
<evidence type="ECO:0000256" key="1">
    <source>
        <dbReference type="ARBA" id="ARBA00009370"/>
    </source>
</evidence>